<keyword evidence="1" id="KW-0479">Metal-binding</keyword>
<keyword evidence="2 4" id="KW-0863">Zinc-finger</keyword>
<dbReference type="GO" id="GO:0004842">
    <property type="term" value="F:ubiquitin-protein transferase activity"/>
    <property type="evidence" value="ECO:0007669"/>
    <property type="project" value="TreeGrafter"/>
</dbReference>
<dbReference type="InterPro" id="IPR013083">
    <property type="entry name" value="Znf_RING/FYVE/PHD"/>
</dbReference>
<keyword evidence="8" id="KW-1185">Reference proteome</keyword>
<evidence type="ECO:0000259" key="6">
    <source>
        <dbReference type="PROSITE" id="PS50089"/>
    </source>
</evidence>
<feature type="compositionally biased region" description="Polar residues" evidence="5">
    <location>
        <begin position="221"/>
        <end position="254"/>
    </location>
</feature>
<proteinExistence type="predicted"/>
<dbReference type="PANTHER" id="PTHR12109:SF3">
    <property type="entry name" value="RING FINGER PROTEIN 141"/>
    <property type="match status" value="1"/>
</dbReference>
<feature type="region of interest" description="Disordered" evidence="5">
    <location>
        <begin position="221"/>
        <end position="321"/>
    </location>
</feature>
<dbReference type="Gene3D" id="3.30.40.10">
    <property type="entry name" value="Zinc/RING finger domain, C3HC4 (zinc finger)"/>
    <property type="match status" value="1"/>
</dbReference>
<dbReference type="SMART" id="SM00184">
    <property type="entry name" value="RING"/>
    <property type="match status" value="1"/>
</dbReference>
<feature type="domain" description="RING-type" evidence="6">
    <location>
        <begin position="346"/>
        <end position="384"/>
    </location>
</feature>
<dbReference type="Pfam" id="PF13639">
    <property type="entry name" value="zf-RING_2"/>
    <property type="match status" value="1"/>
</dbReference>
<name>A0A6A6FNE4_9PEZI</name>
<dbReference type="EMBL" id="ML992667">
    <property type="protein sequence ID" value="KAF2214919.1"/>
    <property type="molecule type" value="Genomic_DNA"/>
</dbReference>
<evidence type="ECO:0000256" key="4">
    <source>
        <dbReference type="PROSITE-ProRule" id="PRU00175"/>
    </source>
</evidence>
<gene>
    <name evidence="7" type="ORF">CERZMDRAFT_82810</name>
</gene>
<dbReference type="InterPro" id="IPR001841">
    <property type="entry name" value="Znf_RING"/>
</dbReference>
<reference evidence="7" key="1">
    <citation type="journal article" date="2020" name="Stud. Mycol.">
        <title>101 Dothideomycetes genomes: a test case for predicting lifestyles and emergence of pathogens.</title>
        <authorList>
            <person name="Haridas S."/>
            <person name="Albert R."/>
            <person name="Binder M."/>
            <person name="Bloem J."/>
            <person name="Labutti K."/>
            <person name="Salamov A."/>
            <person name="Andreopoulos B."/>
            <person name="Baker S."/>
            <person name="Barry K."/>
            <person name="Bills G."/>
            <person name="Bluhm B."/>
            <person name="Cannon C."/>
            <person name="Castanera R."/>
            <person name="Culley D."/>
            <person name="Daum C."/>
            <person name="Ezra D."/>
            <person name="Gonzalez J."/>
            <person name="Henrissat B."/>
            <person name="Kuo A."/>
            <person name="Liang C."/>
            <person name="Lipzen A."/>
            <person name="Lutzoni F."/>
            <person name="Magnuson J."/>
            <person name="Mondo S."/>
            <person name="Nolan M."/>
            <person name="Ohm R."/>
            <person name="Pangilinan J."/>
            <person name="Park H.-J."/>
            <person name="Ramirez L."/>
            <person name="Alfaro M."/>
            <person name="Sun H."/>
            <person name="Tritt A."/>
            <person name="Yoshinaga Y."/>
            <person name="Zwiers L.-H."/>
            <person name="Turgeon B."/>
            <person name="Goodwin S."/>
            <person name="Spatafora J."/>
            <person name="Crous P."/>
            <person name="Grigoriev I."/>
        </authorList>
    </citation>
    <scope>NUCLEOTIDE SEQUENCE</scope>
    <source>
        <strain evidence="7">SCOH1-5</strain>
    </source>
</reference>
<evidence type="ECO:0000313" key="8">
    <source>
        <dbReference type="Proteomes" id="UP000799539"/>
    </source>
</evidence>
<evidence type="ECO:0000256" key="2">
    <source>
        <dbReference type="ARBA" id="ARBA00022771"/>
    </source>
</evidence>
<evidence type="ECO:0000256" key="5">
    <source>
        <dbReference type="SAM" id="MobiDB-lite"/>
    </source>
</evidence>
<organism evidence="7 8">
    <name type="scientific">Cercospora zeae-maydis SCOH1-5</name>
    <dbReference type="NCBI Taxonomy" id="717836"/>
    <lineage>
        <taxon>Eukaryota</taxon>
        <taxon>Fungi</taxon>
        <taxon>Dikarya</taxon>
        <taxon>Ascomycota</taxon>
        <taxon>Pezizomycotina</taxon>
        <taxon>Dothideomycetes</taxon>
        <taxon>Dothideomycetidae</taxon>
        <taxon>Mycosphaerellales</taxon>
        <taxon>Mycosphaerellaceae</taxon>
        <taxon>Cercospora</taxon>
    </lineage>
</organism>
<dbReference type="InterPro" id="IPR017907">
    <property type="entry name" value="Znf_RING_CS"/>
</dbReference>
<dbReference type="SUPFAM" id="SSF57850">
    <property type="entry name" value="RING/U-box"/>
    <property type="match status" value="1"/>
</dbReference>
<dbReference type="OrthoDB" id="3644873at2759"/>
<sequence length="409" mass="44806">MLEIQESDSIEACLDSQCTPEPSVHQRQRCCNNHSNWYPHTISADAGPYVQLNSHSQAKLSGNSMTQAGEHRNLPISGPSTFDSSFSNFVPIATGYDRTGLDNGSNFLHSPALVETSSYQSSVQLQSDLLPLGAIDHLGNSHLVIPHEQGYSISDLTLPLPVPIARSLSDPHKRPEQPFKRQVMDDNLLTDASLAWREGLDHGVNGHLPDIIPSNVQADSARMNAQNTRPTSFQLPPGPATSTQRNDVLNSFSNVPPLPLPRDTAANSQPTAKPRPSGVITPPACPVEPSCNGPAHPSRSPPPLSPRTAYRSGPKSPRSKATVLPDKDTFLACHICAVGRKFGDECAICLERPKKPVQLPCSHIYCNLCIRKWFKRSNTCPLDRRQLFRWTGPKVEFDVRFRGQRGSAT</sequence>
<dbReference type="GO" id="GO:0051865">
    <property type="term" value="P:protein autoubiquitination"/>
    <property type="evidence" value="ECO:0007669"/>
    <property type="project" value="TreeGrafter"/>
</dbReference>
<dbReference type="PANTHER" id="PTHR12109">
    <property type="entry name" value="RING FINGER PROTEIN 141-RELATED"/>
    <property type="match status" value="1"/>
</dbReference>
<evidence type="ECO:0000256" key="1">
    <source>
        <dbReference type="ARBA" id="ARBA00022723"/>
    </source>
</evidence>
<evidence type="ECO:0000313" key="7">
    <source>
        <dbReference type="EMBL" id="KAF2214919.1"/>
    </source>
</evidence>
<dbReference type="Proteomes" id="UP000799539">
    <property type="component" value="Unassembled WGS sequence"/>
</dbReference>
<dbReference type="PROSITE" id="PS50089">
    <property type="entry name" value="ZF_RING_2"/>
    <property type="match status" value="1"/>
</dbReference>
<evidence type="ECO:0000256" key="3">
    <source>
        <dbReference type="ARBA" id="ARBA00022833"/>
    </source>
</evidence>
<accession>A0A6A6FNE4</accession>
<dbReference type="InterPro" id="IPR047126">
    <property type="entry name" value="RNF141-like"/>
</dbReference>
<dbReference type="PROSITE" id="PS00518">
    <property type="entry name" value="ZF_RING_1"/>
    <property type="match status" value="1"/>
</dbReference>
<protein>
    <recommendedName>
        <fullName evidence="6">RING-type domain-containing protein</fullName>
    </recommendedName>
</protein>
<keyword evidence="3" id="KW-0862">Zinc</keyword>
<dbReference type="GO" id="GO:0008270">
    <property type="term" value="F:zinc ion binding"/>
    <property type="evidence" value="ECO:0007669"/>
    <property type="project" value="UniProtKB-KW"/>
</dbReference>
<dbReference type="AlphaFoldDB" id="A0A6A6FNE4"/>